<sequence>MKRIAKRAPWPSTRLGRWCTATMAHLRKWAAGPGRSVQVGFMNGAATKLGEFATTVVIAWLIYRR</sequence>
<dbReference type="EMBL" id="BMUW01000026">
    <property type="protein sequence ID" value="GGZ82375.1"/>
    <property type="molecule type" value="Genomic_DNA"/>
</dbReference>
<comment type="caution">
    <text evidence="1">The sequence shown here is derived from an EMBL/GenBank/DDBJ whole genome shotgun (WGS) entry which is preliminary data.</text>
</comment>
<keyword evidence="2" id="KW-1185">Reference proteome</keyword>
<reference evidence="2" key="1">
    <citation type="journal article" date="2019" name="Int. J. Syst. Evol. Microbiol.">
        <title>The Global Catalogue of Microorganisms (GCM) 10K type strain sequencing project: providing services to taxonomists for standard genome sequencing and annotation.</title>
        <authorList>
            <consortium name="The Broad Institute Genomics Platform"/>
            <consortium name="The Broad Institute Genome Sequencing Center for Infectious Disease"/>
            <person name="Wu L."/>
            <person name="Ma J."/>
        </authorList>
    </citation>
    <scope>NUCLEOTIDE SEQUENCE [LARGE SCALE GENOMIC DNA]</scope>
    <source>
        <strain evidence="2">JCM 4602</strain>
    </source>
</reference>
<evidence type="ECO:0000313" key="2">
    <source>
        <dbReference type="Proteomes" id="UP000624183"/>
    </source>
</evidence>
<name>A0ABQ3CCC9_9ACTN</name>
<accession>A0ABQ3CCC9</accession>
<gene>
    <name evidence="1" type="ORF">GCM10010328_66140</name>
</gene>
<dbReference type="Proteomes" id="UP000624183">
    <property type="component" value="Unassembled WGS sequence"/>
</dbReference>
<organism evidence="1 2">
    <name type="scientific">Streptomyces rubiginosohelvolus</name>
    <dbReference type="NCBI Taxonomy" id="67362"/>
    <lineage>
        <taxon>Bacteria</taxon>
        <taxon>Bacillati</taxon>
        <taxon>Actinomycetota</taxon>
        <taxon>Actinomycetes</taxon>
        <taxon>Kitasatosporales</taxon>
        <taxon>Streptomycetaceae</taxon>
        <taxon>Streptomyces</taxon>
    </lineage>
</organism>
<evidence type="ECO:0000313" key="1">
    <source>
        <dbReference type="EMBL" id="GGZ82375.1"/>
    </source>
</evidence>
<proteinExistence type="predicted"/>
<protein>
    <submittedName>
        <fullName evidence="1">Uncharacterized protein</fullName>
    </submittedName>
</protein>